<dbReference type="InterPro" id="IPR050951">
    <property type="entry name" value="Retrovirus_Pol_polyprotein"/>
</dbReference>
<dbReference type="PROSITE" id="PS50994">
    <property type="entry name" value="INTEGRASE"/>
    <property type="match status" value="1"/>
</dbReference>
<reference evidence="2" key="1">
    <citation type="submission" date="2017-05" db="UniProtKB">
        <authorList>
            <consortium name="EnsemblMetazoa"/>
        </authorList>
    </citation>
    <scope>IDENTIFICATION</scope>
</reference>
<dbReference type="InterPro" id="IPR001584">
    <property type="entry name" value="Integrase_cat-core"/>
</dbReference>
<dbReference type="Gene3D" id="3.30.420.10">
    <property type="entry name" value="Ribonuclease H-like superfamily/Ribonuclease H"/>
    <property type="match status" value="1"/>
</dbReference>
<feature type="domain" description="Integrase catalytic" evidence="1">
    <location>
        <begin position="21"/>
        <end position="133"/>
    </location>
</feature>
<dbReference type="STRING" id="400682.A0A1X7TKA8"/>
<organism evidence="2">
    <name type="scientific">Amphimedon queenslandica</name>
    <name type="common">Sponge</name>
    <dbReference type="NCBI Taxonomy" id="400682"/>
    <lineage>
        <taxon>Eukaryota</taxon>
        <taxon>Metazoa</taxon>
        <taxon>Porifera</taxon>
        <taxon>Demospongiae</taxon>
        <taxon>Heteroscleromorpha</taxon>
        <taxon>Haplosclerida</taxon>
        <taxon>Niphatidae</taxon>
        <taxon>Amphimedon</taxon>
    </lineage>
</organism>
<dbReference type="PANTHER" id="PTHR37984">
    <property type="entry name" value="PROTEIN CBG26694"/>
    <property type="match status" value="1"/>
</dbReference>
<dbReference type="EnsemblMetazoa" id="Aqu2.1.15305_001">
    <property type="protein sequence ID" value="Aqu2.1.15305_001"/>
    <property type="gene ID" value="Aqu2.1.15305"/>
</dbReference>
<evidence type="ECO:0000313" key="2">
    <source>
        <dbReference type="EnsemblMetazoa" id="Aqu2.1.15305_001"/>
    </source>
</evidence>
<accession>A0A1X7TKA8</accession>
<dbReference type="SUPFAM" id="SSF53098">
    <property type="entry name" value="Ribonuclease H-like"/>
    <property type="match status" value="1"/>
</dbReference>
<dbReference type="Pfam" id="PF00665">
    <property type="entry name" value="rve"/>
    <property type="match status" value="1"/>
</dbReference>
<dbReference type="InParanoid" id="A0A1X7TKA8"/>
<dbReference type="InterPro" id="IPR036397">
    <property type="entry name" value="RNaseH_sf"/>
</dbReference>
<sequence length="152" mass="17406">MYCQRTNRKIVTEKPELHPVPVRSPWYHIGIDFIGPLKVSQKGNRLILTLSDYCTKWVEAIGTTTKEAINVANSLFKIFMRMGLPHVVTSDQGGEFVNNLNNELMKCLRIRHHLTIAYHPQANGLDERFNQTLCAMTCFISTCGLQLRRMTV</sequence>
<evidence type="ECO:0000259" key="1">
    <source>
        <dbReference type="PROSITE" id="PS50994"/>
    </source>
</evidence>
<proteinExistence type="predicted"/>
<dbReference type="PANTHER" id="PTHR37984:SF15">
    <property type="entry name" value="INTEGRASE CATALYTIC DOMAIN-CONTAINING PROTEIN"/>
    <property type="match status" value="1"/>
</dbReference>
<dbReference type="InterPro" id="IPR012337">
    <property type="entry name" value="RNaseH-like_sf"/>
</dbReference>
<dbReference type="OMA" id="DEIICRQ"/>
<dbReference type="GO" id="GO:0003676">
    <property type="term" value="F:nucleic acid binding"/>
    <property type="evidence" value="ECO:0007669"/>
    <property type="project" value="InterPro"/>
</dbReference>
<dbReference type="AlphaFoldDB" id="A0A1X7TKA8"/>
<dbReference type="GO" id="GO:0015074">
    <property type="term" value="P:DNA integration"/>
    <property type="evidence" value="ECO:0007669"/>
    <property type="project" value="InterPro"/>
</dbReference>
<name>A0A1X7TKA8_AMPQE</name>
<protein>
    <recommendedName>
        <fullName evidence="1">Integrase catalytic domain-containing protein</fullName>
    </recommendedName>
</protein>
<dbReference type="eggNOG" id="KOG0017">
    <property type="taxonomic scope" value="Eukaryota"/>
</dbReference>